<dbReference type="EMBL" id="JAIQCV010000008">
    <property type="protein sequence ID" value="KAH1072936.1"/>
    <property type="molecule type" value="Genomic_DNA"/>
</dbReference>
<evidence type="ECO:0000313" key="3">
    <source>
        <dbReference type="Proteomes" id="UP000828251"/>
    </source>
</evidence>
<proteinExistence type="predicted"/>
<evidence type="ECO:0000256" key="1">
    <source>
        <dbReference type="SAM" id="MobiDB-lite"/>
    </source>
</evidence>
<keyword evidence="3" id="KW-1185">Reference proteome</keyword>
<organism evidence="2 3">
    <name type="scientific">Gossypium stocksii</name>
    <dbReference type="NCBI Taxonomy" id="47602"/>
    <lineage>
        <taxon>Eukaryota</taxon>
        <taxon>Viridiplantae</taxon>
        <taxon>Streptophyta</taxon>
        <taxon>Embryophyta</taxon>
        <taxon>Tracheophyta</taxon>
        <taxon>Spermatophyta</taxon>
        <taxon>Magnoliopsida</taxon>
        <taxon>eudicotyledons</taxon>
        <taxon>Gunneridae</taxon>
        <taxon>Pentapetalae</taxon>
        <taxon>rosids</taxon>
        <taxon>malvids</taxon>
        <taxon>Malvales</taxon>
        <taxon>Malvaceae</taxon>
        <taxon>Malvoideae</taxon>
        <taxon>Gossypium</taxon>
    </lineage>
</organism>
<comment type="caution">
    <text evidence="2">The sequence shown here is derived from an EMBL/GenBank/DDBJ whole genome shotgun (WGS) entry which is preliminary data.</text>
</comment>
<dbReference type="Proteomes" id="UP000828251">
    <property type="component" value="Unassembled WGS sequence"/>
</dbReference>
<gene>
    <name evidence="2" type="ORF">J1N35_025264</name>
</gene>
<accession>A0A9D3V797</accession>
<feature type="region of interest" description="Disordered" evidence="1">
    <location>
        <begin position="1"/>
        <end position="30"/>
    </location>
</feature>
<reference evidence="2 3" key="1">
    <citation type="journal article" date="2021" name="Plant Biotechnol. J.">
        <title>Multi-omics assisted identification of the key and species-specific regulatory components of drought-tolerant mechanisms in Gossypium stocksii.</title>
        <authorList>
            <person name="Yu D."/>
            <person name="Ke L."/>
            <person name="Zhang D."/>
            <person name="Wu Y."/>
            <person name="Sun Y."/>
            <person name="Mei J."/>
            <person name="Sun J."/>
            <person name="Sun Y."/>
        </authorList>
    </citation>
    <scope>NUCLEOTIDE SEQUENCE [LARGE SCALE GENOMIC DNA]</scope>
    <source>
        <strain evidence="3">cv. E1</strain>
        <tissue evidence="2">Leaf</tissue>
    </source>
</reference>
<name>A0A9D3V797_9ROSI</name>
<dbReference type="AlphaFoldDB" id="A0A9D3V797"/>
<protein>
    <submittedName>
        <fullName evidence="2">Uncharacterized protein</fullName>
    </submittedName>
</protein>
<evidence type="ECO:0000313" key="2">
    <source>
        <dbReference type="EMBL" id="KAH1072936.1"/>
    </source>
</evidence>
<feature type="compositionally biased region" description="Polar residues" evidence="1">
    <location>
        <begin position="1"/>
        <end position="12"/>
    </location>
</feature>
<sequence>MTSTSEGISNLGDSGGVKNEEGTESDADLIWEPGVDGLGEDAKEDPRFKAYSLLTYMRNMDLSVENGLEFAKLPHRRLGHESSSLDSGDLKVGKEYSSKDGFFLIVKRYSTKNRFDYTSSYCKAWITKHKVLGICIMGGMRHTMICGSGVRYFTGSSEIGSRDDRKYITTYGENES</sequence>